<feature type="domain" description="PPM-type phosphatase" evidence="3">
    <location>
        <begin position="151"/>
        <end position="401"/>
    </location>
</feature>
<evidence type="ECO:0000259" key="3">
    <source>
        <dbReference type="SMART" id="SM00331"/>
    </source>
</evidence>
<keyword evidence="2" id="KW-0472">Membrane</keyword>
<feature type="transmembrane region" description="Helical" evidence="2">
    <location>
        <begin position="73"/>
        <end position="90"/>
    </location>
</feature>
<gene>
    <name evidence="4" type="ORF">MMA15_12425</name>
</gene>
<dbReference type="Pfam" id="PF07228">
    <property type="entry name" value="SpoIIE"/>
    <property type="match status" value="1"/>
</dbReference>
<reference evidence="4" key="2">
    <citation type="journal article" date="2023" name="Int. J. Syst. Evol. Microbiol.">
        <title>Streptomyces marispadix sp. nov., isolated from marine beach sediment of the Northern Coast of Portugal.</title>
        <authorList>
            <person name="dos Santos J.D.N."/>
            <person name="Vitorino I.R."/>
            <person name="Kallscheuer N."/>
            <person name="Srivastava A."/>
            <person name="Krautwurst S."/>
            <person name="Marz M."/>
            <person name="Jogler C."/>
            <person name="Lobo Da Cunha A."/>
            <person name="Catita J."/>
            <person name="Goncalves H."/>
            <person name="Gonzalez I."/>
            <person name="Reyes F."/>
            <person name="Lage O.M."/>
        </authorList>
    </citation>
    <scope>NUCLEOTIDE SEQUENCE</scope>
    <source>
        <strain evidence="4">M600PL45_2</strain>
    </source>
</reference>
<keyword evidence="2" id="KW-1133">Transmembrane helix</keyword>
<accession>A0ABS9SY19</accession>
<dbReference type="InterPro" id="IPR052016">
    <property type="entry name" value="Bact_Sigma-Reg"/>
</dbReference>
<dbReference type="Proteomes" id="UP001166784">
    <property type="component" value="Unassembled WGS sequence"/>
</dbReference>
<dbReference type="Gene3D" id="3.60.40.10">
    <property type="entry name" value="PPM-type phosphatase domain"/>
    <property type="match status" value="1"/>
</dbReference>
<dbReference type="PANTHER" id="PTHR43156:SF2">
    <property type="entry name" value="STAGE II SPORULATION PROTEIN E"/>
    <property type="match status" value="1"/>
</dbReference>
<dbReference type="RefSeq" id="WP_241059377.1">
    <property type="nucleotide sequence ID" value="NZ_JAKWJU010000002.1"/>
</dbReference>
<name>A0ABS9SY19_9ACTN</name>
<evidence type="ECO:0000256" key="2">
    <source>
        <dbReference type="SAM" id="Phobius"/>
    </source>
</evidence>
<evidence type="ECO:0000313" key="4">
    <source>
        <dbReference type="EMBL" id="MCH6161176.1"/>
    </source>
</evidence>
<dbReference type="SMART" id="SM00331">
    <property type="entry name" value="PP2C_SIG"/>
    <property type="match status" value="1"/>
</dbReference>
<sequence length="415" mass="44213">MRSRTPRSSSLTARLYRTRRVDWLPRWVKALPPTLVVMALVLELVTPTRYSFASFLTAAVVLAALLTRPSATVAIGALSVALLTGMHLALEDVYPDNITGPIITLVLVTAFSTLLAMILERTTLRLVQVNAVAEATQRALLRPLPERLGPVRLAGVYRAADEAALIGGDLYCVRSTPYGVRAVIGDVRGKGIGATEGVATITSAFREAAMTAATLAETADRIEAAMAMDREDMEAGGSQAVPVAGTPSGWSQESFATAVLLEFPPEGGVVRVLNRGHPPMFRLGGPDGVRRLNPEPALPLGFGDLSPGAQPEEASYSLADGETLVAYSDGVVEARRRDGTFYPLGPRLAERYGDGHGSRMFHEDGNAAGVEPAEIVSYIHRDVTRWARAINDDLVIVVFQHMPGDAGARQAPPGG</sequence>
<keyword evidence="5" id="KW-1185">Reference proteome</keyword>
<dbReference type="PANTHER" id="PTHR43156">
    <property type="entry name" value="STAGE II SPORULATION PROTEIN E-RELATED"/>
    <property type="match status" value="1"/>
</dbReference>
<organism evidence="4 5">
    <name type="scientific">Streptomyces marispadix</name>
    <dbReference type="NCBI Taxonomy" id="2922868"/>
    <lineage>
        <taxon>Bacteria</taxon>
        <taxon>Bacillati</taxon>
        <taxon>Actinomycetota</taxon>
        <taxon>Actinomycetes</taxon>
        <taxon>Kitasatosporales</taxon>
        <taxon>Streptomycetaceae</taxon>
        <taxon>Streptomyces</taxon>
    </lineage>
</organism>
<protein>
    <submittedName>
        <fullName evidence="4">Serine/threonine-protein phosphatase</fullName>
    </submittedName>
</protein>
<evidence type="ECO:0000256" key="1">
    <source>
        <dbReference type="ARBA" id="ARBA00022801"/>
    </source>
</evidence>
<reference evidence="4" key="1">
    <citation type="submission" date="2022-03" db="EMBL/GenBank/DDBJ databases">
        <authorList>
            <person name="Santos J.D.N."/>
            <person name="Kallscheuer N."/>
            <person name="Jogler C."/>
            <person name="Lage O.M."/>
        </authorList>
    </citation>
    <scope>NUCLEOTIDE SEQUENCE</scope>
    <source>
        <strain evidence="4">M600PL45_2</strain>
    </source>
</reference>
<proteinExistence type="predicted"/>
<dbReference type="InterPro" id="IPR036457">
    <property type="entry name" value="PPM-type-like_dom_sf"/>
</dbReference>
<evidence type="ECO:0000313" key="5">
    <source>
        <dbReference type="Proteomes" id="UP001166784"/>
    </source>
</evidence>
<dbReference type="InterPro" id="IPR001932">
    <property type="entry name" value="PPM-type_phosphatase-like_dom"/>
</dbReference>
<feature type="transmembrane region" description="Helical" evidence="2">
    <location>
        <begin position="48"/>
        <end position="66"/>
    </location>
</feature>
<keyword evidence="2" id="KW-0812">Transmembrane</keyword>
<comment type="caution">
    <text evidence="4">The sequence shown here is derived from an EMBL/GenBank/DDBJ whole genome shotgun (WGS) entry which is preliminary data.</text>
</comment>
<feature type="transmembrane region" description="Helical" evidence="2">
    <location>
        <begin position="102"/>
        <end position="119"/>
    </location>
</feature>
<keyword evidence="1" id="KW-0378">Hydrolase</keyword>
<feature type="transmembrane region" description="Helical" evidence="2">
    <location>
        <begin position="21"/>
        <end position="42"/>
    </location>
</feature>
<dbReference type="EMBL" id="JAKWJU010000002">
    <property type="protein sequence ID" value="MCH6161176.1"/>
    <property type="molecule type" value="Genomic_DNA"/>
</dbReference>